<dbReference type="GO" id="GO:0008175">
    <property type="term" value="F:tRNA methyltransferase activity"/>
    <property type="evidence" value="ECO:0007669"/>
    <property type="project" value="TreeGrafter"/>
</dbReference>
<reference evidence="2" key="1">
    <citation type="submission" date="2022-12" db="EMBL/GenBank/DDBJ databases">
        <title>Draft genome assemblies for two species of Escallonia (Escalloniales).</title>
        <authorList>
            <person name="Chanderbali A."/>
            <person name="Dervinis C."/>
            <person name="Anghel I."/>
            <person name="Soltis D."/>
            <person name="Soltis P."/>
            <person name="Zapata F."/>
        </authorList>
    </citation>
    <scope>NUCLEOTIDE SEQUENCE</scope>
    <source>
        <strain evidence="2">UCBG64.0493</strain>
        <tissue evidence="2">Leaf</tissue>
    </source>
</reference>
<name>A0AA89BE73_9ASTE</name>
<dbReference type="AlphaFoldDB" id="A0AA89BE73"/>
<evidence type="ECO:0000256" key="1">
    <source>
        <dbReference type="SAM" id="MobiDB-lite"/>
    </source>
</evidence>
<organism evidence="2 3">
    <name type="scientific">Escallonia herrerae</name>
    <dbReference type="NCBI Taxonomy" id="1293975"/>
    <lineage>
        <taxon>Eukaryota</taxon>
        <taxon>Viridiplantae</taxon>
        <taxon>Streptophyta</taxon>
        <taxon>Embryophyta</taxon>
        <taxon>Tracheophyta</taxon>
        <taxon>Spermatophyta</taxon>
        <taxon>Magnoliopsida</taxon>
        <taxon>eudicotyledons</taxon>
        <taxon>Gunneridae</taxon>
        <taxon>Pentapetalae</taxon>
        <taxon>asterids</taxon>
        <taxon>campanulids</taxon>
        <taxon>Escalloniales</taxon>
        <taxon>Escalloniaceae</taxon>
        <taxon>Escallonia</taxon>
    </lineage>
</organism>
<evidence type="ECO:0000313" key="3">
    <source>
        <dbReference type="Proteomes" id="UP001188597"/>
    </source>
</evidence>
<dbReference type="GO" id="GO:0005737">
    <property type="term" value="C:cytoplasm"/>
    <property type="evidence" value="ECO:0007669"/>
    <property type="project" value="TreeGrafter"/>
</dbReference>
<comment type="caution">
    <text evidence="2">The sequence shown here is derived from an EMBL/GenBank/DDBJ whole genome shotgun (WGS) entry which is preliminary data.</text>
</comment>
<proteinExistence type="predicted"/>
<gene>
    <name evidence="2" type="ORF">RJ639_028204</name>
</gene>
<dbReference type="Proteomes" id="UP001188597">
    <property type="component" value="Unassembled WGS sequence"/>
</dbReference>
<protein>
    <submittedName>
        <fullName evidence="2">Uncharacterized protein</fullName>
    </submittedName>
</protein>
<dbReference type="Gene3D" id="3.30.300.110">
    <property type="entry name" value="Met-10+ protein-like domains"/>
    <property type="match status" value="1"/>
</dbReference>
<dbReference type="EMBL" id="JAVXUP010000057">
    <property type="protein sequence ID" value="KAK3040289.1"/>
    <property type="molecule type" value="Genomic_DNA"/>
</dbReference>
<feature type="region of interest" description="Disordered" evidence="1">
    <location>
        <begin position="132"/>
        <end position="152"/>
    </location>
</feature>
<evidence type="ECO:0000313" key="2">
    <source>
        <dbReference type="EMBL" id="KAK3040289.1"/>
    </source>
</evidence>
<dbReference type="PANTHER" id="PTHR23245:SF43">
    <property type="entry name" value="TRNA (GUANINE(37)-N1)-METHYLTRANSFERASE 2"/>
    <property type="match status" value="1"/>
</dbReference>
<keyword evidence="3" id="KW-1185">Reference proteome</keyword>
<sequence>MVTRFMLRPPNSLPFTFLSPPRVVPNPLSLSFSFHSATATATTANQILPYGPSLRKGHKPFELSKNQSEEAIEQVPEDTDNLLDTNSFTRAFDIAALRVPSERCFALENRLRGHLLNWPRIRNIARVPGDEVDGELNDNPIHRSDSSNYDGDSDGLVALNRRIHGRAEGDGELFPSVLYRDKLVKTFNTRGFVKFRYLARMSRPKKRKKKEEVEGRDKRGSGRNTVYMVKVVEDGSGSEEEEGKDLSGLLGDEFKGRKWRGSTRLLLLDEQYADNRVEDMPEAIKAVAKEDGDQSTTSTLELVRCRLTLFYNYWQMDEILEALLPKDMIIPSAFETVGHIAHLNLRDEHLP</sequence>
<dbReference type="PANTHER" id="PTHR23245">
    <property type="entry name" value="TRNA METHYLTRANSFERASE"/>
    <property type="match status" value="1"/>
</dbReference>
<accession>A0AA89BE73</accession>
<dbReference type="GO" id="GO:0002939">
    <property type="term" value="P:tRNA N1-guanine methylation"/>
    <property type="evidence" value="ECO:0007669"/>
    <property type="project" value="TreeGrafter"/>
</dbReference>